<reference evidence="15" key="1">
    <citation type="journal article" date="2020" name="Stud. Mycol.">
        <title>101 Dothideomycetes genomes: a test case for predicting lifestyles and emergence of pathogens.</title>
        <authorList>
            <person name="Haridas S."/>
            <person name="Albert R."/>
            <person name="Binder M."/>
            <person name="Bloem J."/>
            <person name="Labutti K."/>
            <person name="Salamov A."/>
            <person name="Andreopoulos B."/>
            <person name="Baker S."/>
            <person name="Barry K."/>
            <person name="Bills G."/>
            <person name="Bluhm B."/>
            <person name="Cannon C."/>
            <person name="Castanera R."/>
            <person name="Culley D."/>
            <person name="Daum C."/>
            <person name="Ezra D."/>
            <person name="Gonzalez J."/>
            <person name="Henrissat B."/>
            <person name="Kuo A."/>
            <person name="Liang C."/>
            <person name="Lipzen A."/>
            <person name="Lutzoni F."/>
            <person name="Magnuson J."/>
            <person name="Mondo S."/>
            <person name="Nolan M."/>
            <person name="Ohm R."/>
            <person name="Pangilinan J."/>
            <person name="Park H.-J."/>
            <person name="Ramirez L."/>
            <person name="Alfaro M."/>
            <person name="Sun H."/>
            <person name="Tritt A."/>
            <person name="Yoshinaga Y."/>
            <person name="Zwiers L.-H."/>
            <person name="Turgeon B."/>
            <person name="Goodwin S."/>
            <person name="Spatafora J."/>
            <person name="Crous P."/>
            <person name="Grigoriev I."/>
        </authorList>
    </citation>
    <scope>NUCLEOTIDE SEQUENCE</scope>
    <source>
        <strain evidence="15">CBS 379.55</strain>
    </source>
</reference>
<feature type="compositionally biased region" description="Basic and acidic residues" evidence="12">
    <location>
        <begin position="482"/>
        <end position="498"/>
    </location>
</feature>
<keyword evidence="8 10" id="KW-0804">Transcription</keyword>
<keyword evidence="7 10" id="KW-0805">Transcription regulation</keyword>
<dbReference type="InterPro" id="IPR007282">
    <property type="entry name" value="NOT2/3/5_C"/>
</dbReference>
<evidence type="ECO:0000256" key="1">
    <source>
        <dbReference type="ARBA" id="ARBA00004123"/>
    </source>
</evidence>
<dbReference type="OrthoDB" id="293823at2759"/>
<dbReference type="RefSeq" id="XP_033649319.1">
    <property type="nucleotide sequence ID" value="XM_033799367.1"/>
</dbReference>
<evidence type="ECO:0000256" key="9">
    <source>
        <dbReference type="ARBA" id="ARBA00023242"/>
    </source>
</evidence>
<dbReference type="FunFam" id="2.30.30.1020:FF:000006">
    <property type="entry name" value="CCR4-NOT transcription complex, subunit 3"/>
    <property type="match status" value="1"/>
</dbReference>
<dbReference type="GeneID" id="54552542"/>
<proteinExistence type="inferred from homology"/>
<feature type="coiled-coil region" evidence="11">
    <location>
        <begin position="179"/>
        <end position="213"/>
    </location>
</feature>
<evidence type="ECO:0000259" key="14">
    <source>
        <dbReference type="Pfam" id="PF04153"/>
    </source>
</evidence>
<feature type="domain" description="CCR4-Not complex component Not N-terminal" evidence="13">
    <location>
        <begin position="58"/>
        <end position="286"/>
    </location>
</feature>
<feature type="domain" description="NOT2/NOT3/NOT5 C-terminal" evidence="14">
    <location>
        <begin position="572"/>
        <end position="697"/>
    </location>
</feature>
<evidence type="ECO:0000259" key="13">
    <source>
        <dbReference type="Pfam" id="PF04065"/>
    </source>
</evidence>
<dbReference type="GO" id="GO:0006355">
    <property type="term" value="P:regulation of DNA-templated transcription"/>
    <property type="evidence" value="ECO:0007669"/>
    <property type="project" value="InterPro"/>
</dbReference>
<sequence length="701" mass="78305">MQPQPPQRANNAVSAIAIRLLSTTCILPSPSQSTIRTNYSLSSGSLSPPPEAPSAMAARKLQQEIDKTFKSVTERVAVFESIYDKIQHSQNPSQKEKLEGDLKREIKKLQRSRDQIKTWATMNDIKDKKPLLDYRKLIETQMEKFKAVEKEMKTKAYSKEGLQLASKMDPKEKEKQEILDFVSTMVDELERQIEQSEAEVENLQATLKKGKKDAGKADRISKLEESVERHKWHQSKLELLQRALLNGNVEVEEVKKVEEDIRYYVESNAEPNFMEDDTIYDEFNLDEEEAMFGMGGDVDRVSSQDTQSVQEDTAESEARPGIGVKGKAAESTATSARRPSTQLKSPLPALATLHTPLPGASSSTSGFMKPAPLPARAPGEPLKYASAAAAAAANDKNGVGIAPLPPPPGVTAAQSSLTPSGARTSATASPAPSYSQPAQKTQAVVADAQSAQKSQPVAPETAAQPHTGKSPAAPAAVAAPVSDKETVSRAATDSKRVQAQEVAEEEEPTAATPALTNGESRGEEEDEEQESVYHLPASLQDLLESYEATKNELSVSVSKPPDERLLAISMSQEPQCADTEAPRHYRPQHPYPYTPNHYPQEPLAVFDDPRLYQRIDVDTLFYMFYYRQGTYEQYLAAKQLKAQSWRFHKQYQTWFQRHEEPKEITEDYEQGTYRFFDYESTWMNRRKADFKFQYKFLEDEL</sequence>
<dbReference type="GO" id="GO:0000932">
    <property type="term" value="C:P-body"/>
    <property type="evidence" value="ECO:0007669"/>
    <property type="project" value="UniProtKB-UniRule"/>
</dbReference>
<dbReference type="Pfam" id="PF04065">
    <property type="entry name" value="Not3"/>
    <property type="match status" value="1"/>
</dbReference>
<accession>A0A6A6J5B4</accession>
<feature type="compositionally biased region" description="Low complexity" evidence="12">
    <location>
        <begin position="418"/>
        <end position="438"/>
    </location>
</feature>
<comment type="similarity">
    <text evidence="3 10">Belongs to the CNOT2/3/5 family.</text>
</comment>
<feature type="compositionally biased region" description="Low complexity" evidence="12">
    <location>
        <begin position="471"/>
        <end position="481"/>
    </location>
</feature>
<evidence type="ECO:0000256" key="4">
    <source>
        <dbReference type="ARBA" id="ARBA00022490"/>
    </source>
</evidence>
<dbReference type="InterPro" id="IPR007207">
    <property type="entry name" value="Not_N"/>
</dbReference>
<dbReference type="Proteomes" id="UP000800097">
    <property type="component" value="Unassembled WGS sequence"/>
</dbReference>
<evidence type="ECO:0000256" key="12">
    <source>
        <dbReference type="SAM" id="MobiDB-lite"/>
    </source>
</evidence>
<dbReference type="GO" id="GO:0005634">
    <property type="term" value="C:nucleus"/>
    <property type="evidence" value="ECO:0007669"/>
    <property type="project" value="UniProtKB-SubCell"/>
</dbReference>
<evidence type="ECO:0000256" key="11">
    <source>
        <dbReference type="SAM" id="Coils"/>
    </source>
</evidence>
<keyword evidence="4 10" id="KW-0963">Cytoplasm</keyword>
<comment type="subcellular location">
    <subcellularLocation>
        <location evidence="2 10">Cytoplasm</location>
    </subcellularLocation>
    <subcellularLocation>
        <location evidence="1 10">Nucleus</location>
    </subcellularLocation>
</comment>
<dbReference type="PIRSF" id="PIRSF005290">
    <property type="entry name" value="NOT_su_3_5"/>
    <property type="match status" value="1"/>
</dbReference>
<dbReference type="EMBL" id="ML986533">
    <property type="protein sequence ID" value="KAF2271780.1"/>
    <property type="molecule type" value="Genomic_DNA"/>
</dbReference>
<organism evidence="15 16">
    <name type="scientific">Westerdykella ornata</name>
    <dbReference type="NCBI Taxonomy" id="318751"/>
    <lineage>
        <taxon>Eukaryota</taxon>
        <taxon>Fungi</taxon>
        <taxon>Dikarya</taxon>
        <taxon>Ascomycota</taxon>
        <taxon>Pezizomycotina</taxon>
        <taxon>Dothideomycetes</taxon>
        <taxon>Pleosporomycetidae</taxon>
        <taxon>Pleosporales</taxon>
        <taxon>Sporormiaceae</taxon>
        <taxon>Westerdykella</taxon>
    </lineage>
</organism>
<dbReference type="PANTHER" id="PTHR23326">
    <property type="entry name" value="CCR4 NOT-RELATED"/>
    <property type="match status" value="1"/>
</dbReference>
<evidence type="ECO:0000256" key="6">
    <source>
        <dbReference type="ARBA" id="ARBA00022553"/>
    </source>
</evidence>
<keyword evidence="10" id="KW-0010">Activator</keyword>
<keyword evidence="9 10" id="KW-0539">Nucleus</keyword>
<keyword evidence="5 10" id="KW-0678">Repressor</keyword>
<evidence type="ECO:0000256" key="2">
    <source>
        <dbReference type="ARBA" id="ARBA00004496"/>
    </source>
</evidence>
<feature type="region of interest" description="Disordered" evidence="12">
    <location>
        <begin position="296"/>
        <end position="532"/>
    </location>
</feature>
<protein>
    <recommendedName>
        <fullName evidence="10">General negative regulator of transcription subunit</fullName>
    </recommendedName>
</protein>
<dbReference type="GO" id="GO:0000289">
    <property type="term" value="P:nuclear-transcribed mRNA poly(A) tail shortening"/>
    <property type="evidence" value="ECO:0007669"/>
    <property type="project" value="UniProtKB-ARBA"/>
</dbReference>
<evidence type="ECO:0000313" key="15">
    <source>
        <dbReference type="EMBL" id="KAF2271780.1"/>
    </source>
</evidence>
<gene>
    <name evidence="15" type="ORF">EI97DRAFT_437563</name>
</gene>
<comment type="function">
    <text evidence="10">Acts as component of the CCR4-NOT core complex, which in the nucleus seems to be a general transcription factor, and in the cytoplasm the major mRNA deadenylase involved in mRNA turnover. The NOT protein subcomplex negatively regulates the basal and activated transcription of many genes. Preferentially affects TC-type TATA element-dependent transcription. Could directly or indirectly inhibit component(s) of the general transcription machinery.</text>
</comment>
<keyword evidence="16" id="KW-1185">Reference proteome</keyword>
<name>A0A6A6J5B4_WESOR</name>
<dbReference type="InterPro" id="IPR040168">
    <property type="entry name" value="Not2/3/5"/>
</dbReference>
<feature type="compositionally biased region" description="Low complexity" evidence="12">
    <location>
        <begin position="346"/>
        <end position="358"/>
    </location>
</feature>
<evidence type="ECO:0000256" key="5">
    <source>
        <dbReference type="ARBA" id="ARBA00022491"/>
    </source>
</evidence>
<evidence type="ECO:0000256" key="8">
    <source>
        <dbReference type="ARBA" id="ARBA00023163"/>
    </source>
</evidence>
<evidence type="ECO:0000256" key="3">
    <source>
        <dbReference type="ARBA" id="ARBA00007682"/>
    </source>
</evidence>
<keyword evidence="6" id="KW-0597">Phosphoprotein</keyword>
<feature type="compositionally biased region" description="Polar residues" evidence="12">
    <location>
        <begin position="331"/>
        <end position="344"/>
    </location>
</feature>
<dbReference type="Gene3D" id="2.30.30.1020">
    <property type="entry name" value="CCR4-NOT complex subunit 2/3/5, C-terminal domain"/>
    <property type="match status" value="1"/>
</dbReference>
<dbReference type="GO" id="GO:0030015">
    <property type="term" value="C:CCR4-NOT core complex"/>
    <property type="evidence" value="ECO:0007669"/>
    <property type="project" value="UniProtKB-UniRule"/>
</dbReference>
<evidence type="ECO:0000256" key="10">
    <source>
        <dbReference type="PIRNR" id="PIRNR005290"/>
    </source>
</evidence>
<evidence type="ECO:0000256" key="7">
    <source>
        <dbReference type="ARBA" id="ARBA00023015"/>
    </source>
</evidence>
<keyword evidence="11" id="KW-0175">Coiled coil</keyword>
<dbReference type="Pfam" id="PF04153">
    <property type="entry name" value="NOT2_3_5_C"/>
    <property type="match status" value="1"/>
</dbReference>
<dbReference type="InterPro" id="IPR012270">
    <property type="entry name" value="CCR4-NOT_su3/5"/>
</dbReference>
<dbReference type="InterPro" id="IPR038635">
    <property type="entry name" value="CCR4-NOT_su2/3/5_C_sf"/>
</dbReference>
<evidence type="ECO:0000313" key="16">
    <source>
        <dbReference type="Proteomes" id="UP000800097"/>
    </source>
</evidence>
<dbReference type="AlphaFoldDB" id="A0A6A6J5B4"/>